<dbReference type="AlphaFoldDB" id="A0A1X2KJY9"/>
<proteinExistence type="predicted"/>
<accession>A0A1X2KJY9</accession>
<keyword evidence="3" id="KW-1185">Reference proteome</keyword>
<protein>
    <submittedName>
        <fullName evidence="2">Uncharacterized protein</fullName>
    </submittedName>
</protein>
<evidence type="ECO:0000313" key="2">
    <source>
        <dbReference type="EMBL" id="OSC22096.1"/>
    </source>
</evidence>
<organism evidence="2 3">
    <name type="scientific">Mycolicibacterium vulneris</name>
    <dbReference type="NCBI Taxonomy" id="547163"/>
    <lineage>
        <taxon>Bacteria</taxon>
        <taxon>Bacillati</taxon>
        <taxon>Actinomycetota</taxon>
        <taxon>Actinomycetes</taxon>
        <taxon>Mycobacteriales</taxon>
        <taxon>Mycobacteriaceae</taxon>
        <taxon>Mycolicibacterium</taxon>
    </lineage>
</organism>
<dbReference type="Proteomes" id="UP000242320">
    <property type="component" value="Unassembled WGS sequence"/>
</dbReference>
<dbReference type="RefSeq" id="WP_085292750.1">
    <property type="nucleotide sequence ID" value="NZ_NCXM01000042.1"/>
</dbReference>
<feature type="region of interest" description="Disordered" evidence="1">
    <location>
        <begin position="51"/>
        <end position="78"/>
    </location>
</feature>
<feature type="compositionally biased region" description="Basic residues" evidence="1">
    <location>
        <begin position="68"/>
        <end position="78"/>
    </location>
</feature>
<comment type="caution">
    <text evidence="2">The sequence shown here is derived from an EMBL/GenBank/DDBJ whole genome shotgun (WGS) entry which is preliminary data.</text>
</comment>
<dbReference type="EMBL" id="NCXM01000042">
    <property type="protein sequence ID" value="OSC22096.1"/>
    <property type="molecule type" value="Genomic_DNA"/>
</dbReference>
<gene>
    <name evidence="2" type="ORF">B8W69_26960</name>
</gene>
<evidence type="ECO:0000313" key="3">
    <source>
        <dbReference type="Proteomes" id="UP000242320"/>
    </source>
</evidence>
<reference evidence="2 3" key="1">
    <citation type="submission" date="2017-04" db="EMBL/GenBank/DDBJ databases">
        <title>The new phylogeny of genus Mycobacterium.</title>
        <authorList>
            <person name="Tortoli E."/>
            <person name="Trovato A."/>
            <person name="Cirillo D.M."/>
        </authorList>
    </citation>
    <scope>NUCLEOTIDE SEQUENCE [LARGE SCALE GENOMIC DNA]</scope>
    <source>
        <strain evidence="2 3">DSM 45247</strain>
    </source>
</reference>
<name>A0A1X2KJY9_9MYCO</name>
<dbReference type="OrthoDB" id="9903307at2"/>
<sequence length="78" mass="8434">MSAAKTTTVVVRHPVKVTHAGVSYWPGDTAEVPATVAAEWVKFGYVDLVDEPDAEDGDQASQPEAKPKPKRQRRSSDA</sequence>
<evidence type="ECO:0000256" key="1">
    <source>
        <dbReference type="SAM" id="MobiDB-lite"/>
    </source>
</evidence>